<evidence type="ECO:0000313" key="2">
    <source>
        <dbReference type="EMBL" id="OGF93444.1"/>
    </source>
</evidence>
<gene>
    <name evidence="2" type="ORF">A3G54_04100</name>
</gene>
<accession>A0A1F5XZT9</accession>
<name>A0A1F5XZT9_9BACT</name>
<keyword evidence="1" id="KW-0732">Signal</keyword>
<feature type="chain" id="PRO_5009522340" evidence="1">
    <location>
        <begin position="23"/>
        <end position="150"/>
    </location>
</feature>
<dbReference type="EMBL" id="MFIQ01000017">
    <property type="protein sequence ID" value="OGF93444.1"/>
    <property type="molecule type" value="Genomic_DNA"/>
</dbReference>
<dbReference type="STRING" id="1798364.A3G54_04100"/>
<reference evidence="2 3" key="1">
    <citation type="journal article" date="2016" name="Nat. Commun.">
        <title>Thousands of microbial genomes shed light on interconnected biogeochemical processes in an aquifer system.</title>
        <authorList>
            <person name="Anantharaman K."/>
            <person name="Brown C.T."/>
            <person name="Hug L.A."/>
            <person name="Sharon I."/>
            <person name="Castelle C.J."/>
            <person name="Probst A.J."/>
            <person name="Thomas B.C."/>
            <person name="Singh A."/>
            <person name="Wilkins M.J."/>
            <person name="Karaoz U."/>
            <person name="Brodie E.L."/>
            <person name="Williams K.H."/>
            <person name="Hubbard S.S."/>
            <person name="Banfield J.F."/>
        </authorList>
    </citation>
    <scope>NUCLEOTIDE SEQUENCE [LARGE SCALE GENOMIC DNA]</scope>
</reference>
<feature type="signal peptide" evidence="1">
    <location>
        <begin position="1"/>
        <end position="22"/>
    </location>
</feature>
<sequence>MNVTNLAGTLMVILSLASCVHAPLNKDIAEANALFEYLDKELGKSFGIFLRGERLNFLVIRDGGQWINIYPTLREKALSLDEEATIQFAVSRKTVEKRKARCGASGGYVLRCDAAEDGEYIAADKVFDLLGLLKRAKKSWETLKLLGQEI</sequence>
<evidence type="ECO:0000256" key="1">
    <source>
        <dbReference type="SAM" id="SignalP"/>
    </source>
</evidence>
<dbReference type="Proteomes" id="UP000178894">
    <property type="component" value="Unassembled WGS sequence"/>
</dbReference>
<evidence type="ECO:0000313" key="3">
    <source>
        <dbReference type="Proteomes" id="UP000178894"/>
    </source>
</evidence>
<protein>
    <submittedName>
        <fullName evidence="2">Uncharacterized protein</fullName>
    </submittedName>
</protein>
<comment type="caution">
    <text evidence="2">The sequence shown here is derived from an EMBL/GenBank/DDBJ whole genome shotgun (WGS) entry which is preliminary data.</text>
</comment>
<dbReference type="AlphaFoldDB" id="A0A1F5XZT9"/>
<proteinExistence type="predicted"/>
<organism evidence="2 3">
    <name type="scientific">Candidatus Giovannonibacteria bacterium RIFCSPLOWO2_12_FULL_44_15</name>
    <dbReference type="NCBI Taxonomy" id="1798364"/>
    <lineage>
        <taxon>Bacteria</taxon>
        <taxon>Candidatus Giovannoniibacteriota</taxon>
    </lineage>
</organism>